<dbReference type="VEuPathDB" id="VectorBase:LOC119181840"/>
<gene>
    <name evidence="2" type="ORF">HPB51_004587</name>
</gene>
<feature type="region of interest" description="Disordered" evidence="1">
    <location>
        <begin position="196"/>
        <end position="221"/>
    </location>
</feature>
<comment type="caution">
    <text evidence="2">The sequence shown here is derived from an EMBL/GenBank/DDBJ whole genome shotgun (WGS) entry which is preliminary data.</text>
</comment>
<dbReference type="AlphaFoldDB" id="A0A9J6ELW0"/>
<accession>A0A9J6ELW0</accession>
<dbReference type="Proteomes" id="UP000821866">
    <property type="component" value="Chromosome 11"/>
</dbReference>
<evidence type="ECO:0000313" key="2">
    <source>
        <dbReference type="EMBL" id="KAH8035346.1"/>
    </source>
</evidence>
<reference evidence="2" key="1">
    <citation type="journal article" date="2020" name="Cell">
        <title>Large-Scale Comparative Analyses of Tick Genomes Elucidate Their Genetic Diversity and Vector Capacities.</title>
        <authorList>
            <consortium name="Tick Genome and Microbiome Consortium (TIGMIC)"/>
            <person name="Jia N."/>
            <person name="Wang J."/>
            <person name="Shi W."/>
            <person name="Du L."/>
            <person name="Sun Y."/>
            <person name="Zhan W."/>
            <person name="Jiang J.F."/>
            <person name="Wang Q."/>
            <person name="Zhang B."/>
            <person name="Ji P."/>
            <person name="Bell-Sakyi L."/>
            <person name="Cui X.M."/>
            <person name="Yuan T.T."/>
            <person name="Jiang B.G."/>
            <person name="Yang W.F."/>
            <person name="Lam T.T."/>
            <person name="Chang Q.C."/>
            <person name="Ding S.J."/>
            <person name="Wang X.J."/>
            <person name="Zhu J.G."/>
            <person name="Ruan X.D."/>
            <person name="Zhao L."/>
            <person name="Wei J.T."/>
            <person name="Ye R.Z."/>
            <person name="Que T.C."/>
            <person name="Du C.H."/>
            <person name="Zhou Y.H."/>
            <person name="Cheng J.X."/>
            <person name="Dai P.F."/>
            <person name="Guo W.B."/>
            <person name="Han X.H."/>
            <person name="Huang E.J."/>
            <person name="Li L.F."/>
            <person name="Wei W."/>
            <person name="Gao Y.C."/>
            <person name="Liu J.Z."/>
            <person name="Shao H.Z."/>
            <person name="Wang X."/>
            <person name="Wang C.C."/>
            <person name="Yang T.C."/>
            <person name="Huo Q.B."/>
            <person name="Li W."/>
            <person name="Chen H.Y."/>
            <person name="Chen S.E."/>
            <person name="Zhou L.G."/>
            <person name="Ni X.B."/>
            <person name="Tian J.H."/>
            <person name="Sheng Y."/>
            <person name="Liu T."/>
            <person name="Pan Y.S."/>
            <person name="Xia L.Y."/>
            <person name="Li J."/>
            <person name="Zhao F."/>
            <person name="Cao W.C."/>
        </authorList>
    </citation>
    <scope>NUCLEOTIDE SEQUENCE</scope>
    <source>
        <strain evidence="2">Rmic-2018</strain>
    </source>
</reference>
<reference evidence="2" key="2">
    <citation type="submission" date="2021-09" db="EMBL/GenBank/DDBJ databases">
        <authorList>
            <person name="Jia N."/>
            <person name="Wang J."/>
            <person name="Shi W."/>
            <person name="Du L."/>
            <person name="Sun Y."/>
            <person name="Zhan W."/>
            <person name="Jiang J."/>
            <person name="Wang Q."/>
            <person name="Zhang B."/>
            <person name="Ji P."/>
            <person name="Sakyi L.B."/>
            <person name="Cui X."/>
            <person name="Yuan T."/>
            <person name="Jiang B."/>
            <person name="Yang W."/>
            <person name="Lam T.T.-Y."/>
            <person name="Chang Q."/>
            <person name="Ding S."/>
            <person name="Wang X."/>
            <person name="Zhu J."/>
            <person name="Ruan X."/>
            <person name="Zhao L."/>
            <person name="Wei J."/>
            <person name="Que T."/>
            <person name="Du C."/>
            <person name="Cheng J."/>
            <person name="Dai P."/>
            <person name="Han X."/>
            <person name="Huang E."/>
            <person name="Gao Y."/>
            <person name="Liu J."/>
            <person name="Shao H."/>
            <person name="Ye R."/>
            <person name="Li L."/>
            <person name="Wei W."/>
            <person name="Wang X."/>
            <person name="Wang C."/>
            <person name="Huo Q."/>
            <person name="Li W."/>
            <person name="Guo W."/>
            <person name="Chen H."/>
            <person name="Chen S."/>
            <person name="Zhou L."/>
            <person name="Zhou L."/>
            <person name="Ni X."/>
            <person name="Tian J."/>
            <person name="Zhou Y."/>
            <person name="Sheng Y."/>
            <person name="Liu T."/>
            <person name="Pan Y."/>
            <person name="Xia L."/>
            <person name="Li J."/>
            <person name="Zhao F."/>
            <person name="Cao W."/>
        </authorList>
    </citation>
    <scope>NUCLEOTIDE SEQUENCE</scope>
    <source>
        <strain evidence="2">Rmic-2018</strain>
        <tissue evidence="2">Larvae</tissue>
    </source>
</reference>
<evidence type="ECO:0000313" key="3">
    <source>
        <dbReference type="Proteomes" id="UP000821866"/>
    </source>
</evidence>
<protein>
    <submittedName>
        <fullName evidence="2">Uncharacterized protein</fullName>
    </submittedName>
</protein>
<sequence length="221" mass="24562">MGIATLSSSASIGIMICQRRENPVDYATRKCAEWKSLVRDLSSKGAQVRHNPALWQFQITCLIAVPLFLSLRFDGAARPWQACAVYCKITNGPWYTPRTELNDLGGSFFPDGTWCHSDGGRDFYCQNHVCQPEPPKTSSSKGRALWLLQDVEPARLQNARPLASLRAARPSPVYDAAFIYEEDTSRPVGVVQTISTGAGSDDAEDQEYADKDYVTLPDRIR</sequence>
<proteinExistence type="predicted"/>
<keyword evidence="3" id="KW-1185">Reference proteome</keyword>
<dbReference type="EMBL" id="JABSTU010000003">
    <property type="protein sequence ID" value="KAH8035346.1"/>
    <property type="molecule type" value="Genomic_DNA"/>
</dbReference>
<feature type="compositionally biased region" description="Basic and acidic residues" evidence="1">
    <location>
        <begin position="208"/>
        <end position="221"/>
    </location>
</feature>
<name>A0A9J6ELW0_RHIMP</name>
<organism evidence="2 3">
    <name type="scientific">Rhipicephalus microplus</name>
    <name type="common">Cattle tick</name>
    <name type="synonym">Boophilus microplus</name>
    <dbReference type="NCBI Taxonomy" id="6941"/>
    <lineage>
        <taxon>Eukaryota</taxon>
        <taxon>Metazoa</taxon>
        <taxon>Ecdysozoa</taxon>
        <taxon>Arthropoda</taxon>
        <taxon>Chelicerata</taxon>
        <taxon>Arachnida</taxon>
        <taxon>Acari</taxon>
        <taxon>Parasitiformes</taxon>
        <taxon>Ixodida</taxon>
        <taxon>Ixodoidea</taxon>
        <taxon>Ixodidae</taxon>
        <taxon>Rhipicephalinae</taxon>
        <taxon>Rhipicephalus</taxon>
        <taxon>Boophilus</taxon>
    </lineage>
</organism>
<evidence type="ECO:0000256" key="1">
    <source>
        <dbReference type="SAM" id="MobiDB-lite"/>
    </source>
</evidence>